<feature type="region of interest" description="Disordered" evidence="1">
    <location>
        <begin position="1"/>
        <end position="24"/>
    </location>
</feature>
<protein>
    <submittedName>
        <fullName evidence="2">Uncharacterized protein</fullName>
    </submittedName>
</protein>
<accession>A0AAV7SGV3</accession>
<evidence type="ECO:0000256" key="1">
    <source>
        <dbReference type="SAM" id="MobiDB-lite"/>
    </source>
</evidence>
<evidence type="ECO:0000313" key="2">
    <source>
        <dbReference type="EMBL" id="KAJ1163313.1"/>
    </source>
</evidence>
<proteinExistence type="predicted"/>
<organism evidence="2 3">
    <name type="scientific">Pleurodeles waltl</name>
    <name type="common">Iberian ribbed newt</name>
    <dbReference type="NCBI Taxonomy" id="8319"/>
    <lineage>
        <taxon>Eukaryota</taxon>
        <taxon>Metazoa</taxon>
        <taxon>Chordata</taxon>
        <taxon>Craniata</taxon>
        <taxon>Vertebrata</taxon>
        <taxon>Euteleostomi</taxon>
        <taxon>Amphibia</taxon>
        <taxon>Batrachia</taxon>
        <taxon>Caudata</taxon>
        <taxon>Salamandroidea</taxon>
        <taxon>Salamandridae</taxon>
        <taxon>Pleurodelinae</taxon>
        <taxon>Pleurodeles</taxon>
    </lineage>
</organism>
<dbReference type="AlphaFoldDB" id="A0AAV7SGV3"/>
<name>A0AAV7SGV3_PLEWA</name>
<evidence type="ECO:0000313" key="3">
    <source>
        <dbReference type="Proteomes" id="UP001066276"/>
    </source>
</evidence>
<reference evidence="2" key="1">
    <citation type="journal article" date="2022" name="bioRxiv">
        <title>Sequencing and chromosome-scale assembly of the giantPleurodeles waltlgenome.</title>
        <authorList>
            <person name="Brown T."/>
            <person name="Elewa A."/>
            <person name="Iarovenko S."/>
            <person name="Subramanian E."/>
            <person name="Araus A.J."/>
            <person name="Petzold A."/>
            <person name="Susuki M."/>
            <person name="Suzuki K.-i.T."/>
            <person name="Hayashi T."/>
            <person name="Toyoda A."/>
            <person name="Oliveira C."/>
            <person name="Osipova E."/>
            <person name="Leigh N.D."/>
            <person name="Simon A."/>
            <person name="Yun M.H."/>
        </authorList>
    </citation>
    <scope>NUCLEOTIDE SEQUENCE</scope>
    <source>
        <strain evidence="2">20211129_DDA</strain>
        <tissue evidence="2">Liver</tissue>
    </source>
</reference>
<comment type="caution">
    <text evidence="2">The sequence shown here is derived from an EMBL/GenBank/DDBJ whole genome shotgun (WGS) entry which is preliminary data.</text>
</comment>
<dbReference type="EMBL" id="JANPWB010000008">
    <property type="protein sequence ID" value="KAJ1163313.1"/>
    <property type="molecule type" value="Genomic_DNA"/>
</dbReference>
<keyword evidence="3" id="KW-1185">Reference proteome</keyword>
<dbReference type="Proteomes" id="UP001066276">
    <property type="component" value="Chromosome 4_2"/>
</dbReference>
<gene>
    <name evidence="2" type="ORF">NDU88_003773</name>
</gene>
<sequence length="119" mass="13711">MSDEQILALSEAGDSITKDKDEDDYTKNPFKYMDTDIFLFRSKAIKEAKEERCQQQKLTISEKSTFASRAKSHAFSNRRYSQDDDIKEVDLKKIAEEALKCDAAFALCNVHSEYRVSKI</sequence>